<comment type="caution">
    <text evidence="8">The sequence shown here is derived from an EMBL/GenBank/DDBJ whole genome shotgun (WGS) entry which is preliminary data.</text>
</comment>
<accession>A0A5M6I431</accession>
<feature type="transmembrane region" description="Helical" evidence="6">
    <location>
        <begin position="147"/>
        <end position="169"/>
    </location>
</feature>
<feature type="transmembrane region" description="Helical" evidence="6">
    <location>
        <begin position="21"/>
        <end position="43"/>
    </location>
</feature>
<organism evidence="8 9">
    <name type="scientific">Blastochloris sulfoviridis</name>
    <dbReference type="NCBI Taxonomy" id="50712"/>
    <lineage>
        <taxon>Bacteria</taxon>
        <taxon>Pseudomonadati</taxon>
        <taxon>Pseudomonadota</taxon>
        <taxon>Alphaproteobacteria</taxon>
        <taxon>Hyphomicrobiales</taxon>
        <taxon>Blastochloridaceae</taxon>
        <taxon>Blastochloris</taxon>
    </lineage>
</organism>
<keyword evidence="3 6" id="KW-0812">Transmembrane</keyword>
<feature type="transmembrane region" description="Helical" evidence="6">
    <location>
        <begin position="94"/>
        <end position="120"/>
    </location>
</feature>
<evidence type="ECO:0000256" key="1">
    <source>
        <dbReference type="ARBA" id="ARBA00004651"/>
    </source>
</evidence>
<dbReference type="EMBL" id="VWPL01000004">
    <property type="protein sequence ID" value="KAA5602964.1"/>
    <property type="molecule type" value="Genomic_DNA"/>
</dbReference>
<dbReference type="GO" id="GO:0005886">
    <property type="term" value="C:plasma membrane"/>
    <property type="evidence" value="ECO:0007669"/>
    <property type="project" value="UniProtKB-SubCell"/>
</dbReference>
<dbReference type="InterPro" id="IPR015414">
    <property type="entry name" value="TMEM64"/>
</dbReference>
<feature type="transmembrane region" description="Helical" evidence="6">
    <location>
        <begin position="176"/>
        <end position="197"/>
    </location>
</feature>
<proteinExistence type="inferred from homology"/>
<sequence>MSVHDRMPEDGERPAGRWRRRLPLILVLAASMLIVALGGQRYVSFTALVDHRSAIDAFVVHHPLASVLAFVAVYAAIVALSLPGAAAMTLIGGFLFGWPVGTAASAFAATTGATLIFLLARTSLGDDLVRAAGAGAARLAARFQQHAFSYLLFLRLVPAFPFWMVNLVAAIAGMRLPAYVAATLLGILPGTLVFAVIGSGLGEPLADQSAALHDCRARGGSDCRVALSVADFLTPELVGGFVALGALSLLPVLARHVRRPDAAKRPT</sequence>
<evidence type="ECO:0000256" key="4">
    <source>
        <dbReference type="ARBA" id="ARBA00022989"/>
    </source>
</evidence>
<evidence type="ECO:0000313" key="8">
    <source>
        <dbReference type="EMBL" id="KAA5602964.1"/>
    </source>
</evidence>
<comment type="subcellular location">
    <subcellularLocation>
        <location evidence="1 6">Cell membrane</location>
        <topology evidence="1 6">Multi-pass membrane protein</topology>
    </subcellularLocation>
</comment>
<reference evidence="8 9" key="1">
    <citation type="submission" date="2019-09" db="EMBL/GenBank/DDBJ databases">
        <title>Draft Whole-Genome sequence of Blastochloris sulfoviridis DSM 729.</title>
        <authorList>
            <person name="Meyer T.E."/>
            <person name="Kyndt J.A."/>
        </authorList>
    </citation>
    <scope>NUCLEOTIDE SEQUENCE [LARGE SCALE GENOMIC DNA]</scope>
    <source>
        <strain evidence="8 9">DSM 729</strain>
    </source>
</reference>
<dbReference type="AlphaFoldDB" id="A0A5M6I431"/>
<dbReference type="Proteomes" id="UP000323886">
    <property type="component" value="Unassembled WGS sequence"/>
</dbReference>
<evidence type="ECO:0000259" key="7">
    <source>
        <dbReference type="Pfam" id="PF09335"/>
    </source>
</evidence>
<name>A0A5M6I431_9HYPH</name>
<comment type="similarity">
    <text evidence="6">Belongs to the TVP38/TMEM64 family.</text>
</comment>
<evidence type="ECO:0000256" key="2">
    <source>
        <dbReference type="ARBA" id="ARBA00022475"/>
    </source>
</evidence>
<dbReference type="PANTHER" id="PTHR12677:SF59">
    <property type="entry name" value="GOLGI APPARATUS MEMBRANE PROTEIN TVP38-RELATED"/>
    <property type="match status" value="1"/>
</dbReference>
<feature type="transmembrane region" description="Helical" evidence="6">
    <location>
        <begin position="237"/>
        <end position="254"/>
    </location>
</feature>
<evidence type="ECO:0000256" key="5">
    <source>
        <dbReference type="ARBA" id="ARBA00023136"/>
    </source>
</evidence>
<evidence type="ECO:0000256" key="6">
    <source>
        <dbReference type="RuleBase" id="RU366058"/>
    </source>
</evidence>
<keyword evidence="9" id="KW-1185">Reference proteome</keyword>
<dbReference type="Pfam" id="PF09335">
    <property type="entry name" value="VTT_dom"/>
    <property type="match status" value="1"/>
</dbReference>
<evidence type="ECO:0000256" key="3">
    <source>
        <dbReference type="ARBA" id="ARBA00022692"/>
    </source>
</evidence>
<dbReference type="RefSeq" id="WP_150096335.1">
    <property type="nucleotide sequence ID" value="NZ_VWPL01000004.1"/>
</dbReference>
<keyword evidence="2 6" id="KW-1003">Cell membrane</keyword>
<keyword evidence="5 6" id="KW-0472">Membrane</keyword>
<protein>
    <recommendedName>
        <fullName evidence="6">TVP38/TMEM64 family membrane protein</fullName>
    </recommendedName>
</protein>
<dbReference type="InterPro" id="IPR032816">
    <property type="entry name" value="VTT_dom"/>
</dbReference>
<keyword evidence="4 6" id="KW-1133">Transmembrane helix</keyword>
<dbReference type="OrthoDB" id="9779114at2"/>
<gene>
    <name evidence="8" type="ORF">F1193_03790</name>
</gene>
<feature type="transmembrane region" description="Helical" evidence="6">
    <location>
        <begin position="63"/>
        <end position="82"/>
    </location>
</feature>
<evidence type="ECO:0000313" key="9">
    <source>
        <dbReference type="Proteomes" id="UP000323886"/>
    </source>
</evidence>
<dbReference type="PANTHER" id="PTHR12677">
    <property type="entry name" value="GOLGI APPARATUS MEMBRANE PROTEIN TVP38-RELATED"/>
    <property type="match status" value="1"/>
</dbReference>
<feature type="domain" description="VTT" evidence="7">
    <location>
        <begin position="87"/>
        <end position="199"/>
    </location>
</feature>